<dbReference type="RefSeq" id="WP_150278631.1">
    <property type="nucleotide sequence ID" value="NZ_BMFF01000003.1"/>
</dbReference>
<dbReference type="Pfam" id="PF00990">
    <property type="entry name" value="GGDEF"/>
    <property type="match status" value="1"/>
</dbReference>
<keyword evidence="1" id="KW-0472">Membrane</keyword>
<dbReference type="Pfam" id="PF00563">
    <property type="entry name" value="EAL"/>
    <property type="match status" value="1"/>
</dbReference>
<accession>A0ABQ1PIW3</accession>
<keyword evidence="1" id="KW-1133">Transmembrane helix</keyword>
<evidence type="ECO:0000259" key="2">
    <source>
        <dbReference type="PROSITE" id="PS50883"/>
    </source>
</evidence>
<proteinExistence type="predicted"/>
<dbReference type="InterPro" id="IPR050706">
    <property type="entry name" value="Cyclic-di-GMP_PDE-like"/>
</dbReference>
<dbReference type="InterPro" id="IPR000160">
    <property type="entry name" value="GGDEF_dom"/>
</dbReference>
<reference evidence="5" key="1">
    <citation type="journal article" date="2019" name="Int. J. Syst. Evol. Microbiol.">
        <title>The Global Catalogue of Microorganisms (GCM) 10K type strain sequencing project: providing services to taxonomists for standard genome sequencing and annotation.</title>
        <authorList>
            <consortium name="The Broad Institute Genomics Platform"/>
            <consortium name="The Broad Institute Genome Sequencing Center for Infectious Disease"/>
            <person name="Wu L."/>
            <person name="Ma J."/>
        </authorList>
    </citation>
    <scope>NUCLEOTIDE SEQUENCE [LARGE SCALE GENOMIC DNA]</scope>
    <source>
        <strain evidence="5">CGMCC 1.12482</strain>
    </source>
</reference>
<dbReference type="Proteomes" id="UP000638188">
    <property type="component" value="Unassembled WGS sequence"/>
</dbReference>
<dbReference type="InterPro" id="IPR029787">
    <property type="entry name" value="Nucleotide_cyclase"/>
</dbReference>
<dbReference type="Gene3D" id="3.30.450.20">
    <property type="entry name" value="PAS domain"/>
    <property type="match status" value="1"/>
</dbReference>
<organism evidence="4 5">
    <name type="scientific">Halopseudomonas salina</name>
    <dbReference type="NCBI Taxonomy" id="1323744"/>
    <lineage>
        <taxon>Bacteria</taxon>
        <taxon>Pseudomonadati</taxon>
        <taxon>Pseudomonadota</taxon>
        <taxon>Gammaproteobacteria</taxon>
        <taxon>Pseudomonadales</taxon>
        <taxon>Pseudomonadaceae</taxon>
        <taxon>Halopseudomonas</taxon>
    </lineage>
</organism>
<dbReference type="PANTHER" id="PTHR33121:SF79">
    <property type="entry name" value="CYCLIC DI-GMP PHOSPHODIESTERASE PDED-RELATED"/>
    <property type="match status" value="1"/>
</dbReference>
<feature type="domain" description="GGDEF" evidence="3">
    <location>
        <begin position="392"/>
        <end position="533"/>
    </location>
</feature>
<evidence type="ECO:0000313" key="5">
    <source>
        <dbReference type="Proteomes" id="UP000638188"/>
    </source>
</evidence>
<dbReference type="NCBIfam" id="TIGR00254">
    <property type="entry name" value="GGDEF"/>
    <property type="match status" value="1"/>
</dbReference>
<dbReference type="SUPFAM" id="SSF55073">
    <property type="entry name" value="Nucleotide cyclase"/>
    <property type="match status" value="1"/>
</dbReference>
<dbReference type="Gene3D" id="3.30.70.270">
    <property type="match status" value="1"/>
</dbReference>
<keyword evidence="1" id="KW-0812">Transmembrane</keyword>
<feature type="domain" description="EAL" evidence="2">
    <location>
        <begin position="544"/>
        <end position="792"/>
    </location>
</feature>
<dbReference type="SUPFAM" id="SSF141868">
    <property type="entry name" value="EAL domain-like"/>
    <property type="match status" value="1"/>
</dbReference>
<dbReference type="CDD" id="cd01948">
    <property type="entry name" value="EAL"/>
    <property type="match status" value="1"/>
</dbReference>
<evidence type="ECO:0000256" key="1">
    <source>
        <dbReference type="SAM" id="Phobius"/>
    </source>
</evidence>
<dbReference type="EMBL" id="BMFF01000003">
    <property type="protein sequence ID" value="GGC98001.1"/>
    <property type="molecule type" value="Genomic_DNA"/>
</dbReference>
<evidence type="ECO:0000259" key="3">
    <source>
        <dbReference type="PROSITE" id="PS50887"/>
    </source>
</evidence>
<dbReference type="InterPro" id="IPR043128">
    <property type="entry name" value="Rev_trsase/Diguanyl_cyclase"/>
</dbReference>
<dbReference type="SMART" id="SM00052">
    <property type="entry name" value="EAL"/>
    <property type="match status" value="1"/>
</dbReference>
<keyword evidence="5" id="KW-1185">Reference proteome</keyword>
<dbReference type="PROSITE" id="PS50887">
    <property type="entry name" value="GGDEF"/>
    <property type="match status" value="1"/>
</dbReference>
<sequence length="804" mass="89783">MGLKNLADMRMKRLIMLILTLLAGVFLVGMLVMSSLNLDFSQQAMAELRQKQITDIFQANLNRINAHHQLMEQNTSSLANLGETLYRSREMAQGDAAQALATSLENGLRRMPQAYGAEIWYNRPGNGNQSGQDVSAYAYRNAGLIRTQSDGNLYHSRNWYSRVLPEVTAGGEPLERTGFFWTPAYYKELIDNVVISLTTEMRDAQGAVIGLASTDWRADDIINLVSGVKVTPGTFAFLLDNENRNLSSLAYADDVLAAQRKIDAIINSNLHDRVGGSRPQSAVISGSLLVAPMQTMPLTVDDQQHLLFYSRTRAGMVFGVGVPKTEIDAVLLPMRESNLKIVALVSAVTLGLTLLIMLIVARILNRVQILYTDALTQLPNREKLLVDLERSDVASLLLINIDSFKEINDFYGHQCGDHVISHLALGLRDLLLRDRGWAACRLYRMPGDELAIWLPSAESSAQLASRAESLLRFVSMLPVTWQQQTIPLNVTLGVATSLQQDGSQQADEQLLTSASIALKSARMARTGYCIYDPAHRTRESYEQNLIWANRLRRALDDGRIVPYFQPILDLRTGRIEKFECLARMIDENGSPICPAEFLGVAKKIRLYRLITRTMVTQCFTRFAENDYAFSLNLSCEDLLDPDLTNFIVDKLKGSPSLASRLIFEILESEGIENYAEVRRFIDRVKALGCRIAIDDFGTGYSNFQHLLRLNVDIIKIDGSLIEHIDTDPIALNVTRGIQQFATGLGMRTVAEFVHSKAVLECVRLLNIDDVQGYHIGKPSPHLVTEPENGRPLPRITLLSNIRKS</sequence>
<dbReference type="Gene3D" id="3.20.20.450">
    <property type="entry name" value="EAL domain"/>
    <property type="match status" value="1"/>
</dbReference>
<comment type="caution">
    <text evidence="4">The sequence shown here is derived from an EMBL/GenBank/DDBJ whole genome shotgun (WGS) entry which is preliminary data.</text>
</comment>
<name>A0ABQ1PIW3_9GAMM</name>
<dbReference type="InterPro" id="IPR035919">
    <property type="entry name" value="EAL_sf"/>
</dbReference>
<dbReference type="CDD" id="cd18773">
    <property type="entry name" value="PDC1_HK_sensor"/>
    <property type="match status" value="1"/>
</dbReference>
<evidence type="ECO:0000313" key="4">
    <source>
        <dbReference type="EMBL" id="GGC98001.1"/>
    </source>
</evidence>
<evidence type="ECO:0008006" key="6">
    <source>
        <dbReference type="Google" id="ProtNLM"/>
    </source>
</evidence>
<dbReference type="PROSITE" id="PS50883">
    <property type="entry name" value="EAL"/>
    <property type="match status" value="1"/>
</dbReference>
<dbReference type="SMART" id="SM00267">
    <property type="entry name" value="GGDEF"/>
    <property type="match status" value="1"/>
</dbReference>
<dbReference type="PANTHER" id="PTHR33121">
    <property type="entry name" value="CYCLIC DI-GMP PHOSPHODIESTERASE PDEF"/>
    <property type="match status" value="1"/>
</dbReference>
<dbReference type="InterPro" id="IPR001633">
    <property type="entry name" value="EAL_dom"/>
</dbReference>
<protein>
    <recommendedName>
        <fullName evidence="6">Sensor domain-containing phosphodiesterase</fullName>
    </recommendedName>
</protein>
<gene>
    <name evidence="4" type="ORF">GCM10007418_16710</name>
</gene>
<feature type="transmembrane region" description="Helical" evidence="1">
    <location>
        <begin position="341"/>
        <end position="361"/>
    </location>
</feature>
<dbReference type="CDD" id="cd01949">
    <property type="entry name" value="GGDEF"/>
    <property type="match status" value="1"/>
</dbReference>